<evidence type="ECO:0000256" key="1">
    <source>
        <dbReference type="SAM" id="MobiDB-lite"/>
    </source>
</evidence>
<proteinExistence type="predicted"/>
<accession>A0ABW4UEL4</accession>
<sequence length="95" mass="10855">MVEKETTKITQQKDGRYPVGSRKHRQLVLKTMKVCAKSGDVRMLGKYLAKTDKLLQSSRRSHTLERIHAFFLEGQAFENKHGIGAAMDLEDPLVR</sequence>
<reference evidence="3" key="1">
    <citation type="journal article" date="2019" name="Int. J. Syst. Evol. Microbiol.">
        <title>The Global Catalogue of Microorganisms (GCM) 10K type strain sequencing project: providing services to taxonomists for standard genome sequencing and annotation.</title>
        <authorList>
            <consortium name="The Broad Institute Genomics Platform"/>
            <consortium name="The Broad Institute Genome Sequencing Center for Infectious Disease"/>
            <person name="Wu L."/>
            <person name="Ma J."/>
        </authorList>
    </citation>
    <scope>NUCLEOTIDE SEQUENCE [LARGE SCALE GENOMIC DNA]</scope>
    <source>
        <strain evidence="3">CGMCC 1.16225</strain>
    </source>
</reference>
<feature type="region of interest" description="Disordered" evidence="1">
    <location>
        <begin position="1"/>
        <end position="22"/>
    </location>
</feature>
<comment type="caution">
    <text evidence="2">The sequence shown here is derived from an EMBL/GenBank/DDBJ whole genome shotgun (WGS) entry which is preliminary data.</text>
</comment>
<name>A0ABW4UEL4_9HYPH</name>
<dbReference type="EMBL" id="JBHUGZ010000016">
    <property type="protein sequence ID" value="MFD1985576.1"/>
    <property type="molecule type" value="Genomic_DNA"/>
</dbReference>
<gene>
    <name evidence="2" type="ORF">ACFSOZ_24305</name>
</gene>
<dbReference type="Proteomes" id="UP001597405">
    <property type="component" value="Unassembled WGS sequence"/>
</dbReference>
<evidence type="ECO:0000313" key="3">
    <source>
        <dbReference type="Proteomes" id="UP001597405"/>
    </source>
</evidence>
<dbReference type="RefSeq" id="WP_379101975.1">
    <property type="nucleotide sequence ID" value="NZ_JBHUGZ010000016.1"/>
</dbReference>
<organism evidence="2 3">
    <name type="scientific">Mesorhizobium newzealandense</name>
    <dbReference type="NCBI Taxonomy" id="1300302"/>
    <lineage>
        <taxon>Bacteria</taxon>
        <taxon>Pseudomonadati</taxon>
        <taxon>Pseudomonadota</taxon>
        <taxon>Alphaproteobacteria</taxon>
        <taxon>Hyphomicrobiales</taxon>
        <taxon>Phyllobacteriaceae</taxon>
        <taxon>Mesorhizobium</taxon>
    </lineage>
</organism>
<evidence type="ECO:0008006" key="4">
    <source>
        <dbReference type="Google" id="ProtNLM"/>
    </source>
</evidence>
<feature type="compositionally biased region" description="Basic and acidic residues" evidence="1">
    <location>
        <begin position="1"/>
        <end position="16"/>
    </location>
</feature>
<evidence type="ECO:0000313" key="2">
    <source>
        <dbReference type="EMBL" id="MFD1985576.1"/>
    </source>
</evidence>
<keyword evidence="3" id="KW-1185">Reference proteome</keyword>
<protein>
    <recommendedName>
        <fullName evidence="4">Transposase</fullName>
    </recommendedName>
</protein>